<dbReference type="InterPro" id="IPR029058">
    <property type="entry name" value="AB_hydrolase_fold"/>
</dbReference>
<dbReference type="Gene3D" id="3.40.50.1820">
    <property type="entry name" value="alpha/beta hydrolase"/>
    <property type="match status" value="1"/>
</dbReference>
<dbReference type="Pfam" id="PF07676">
    <property type="entry name" value="PD40"/>
    <property type="match status" value="1"/>
</dbReference>
<keyword evidence="2" id="KW-0378">Hydrolase</keyword>
<dbReference type="SUPFAM" id="SSF53474">
    <property type="entry name" value="alpha/beta-Hydrolases"/>
    <property type="match status" value="1"/>
</dbReference>
<dbReference type="Proteomes" id="UP000193685">
    <property type="component" value="Unassembled WGS sequence"/>
</dbReference>
<dbReference type="RefSeq" id="XP_040726400.1">
    <property type="nucleotide sequence ID" value="XM_040868274.1"/>
</dbReference>
<dbReference type="InterPro" id="IPR001375">
    <property type="entry name" value="Peptidase_S9_cat"/>
</dbReference>
<feature type="domain" description="Peptidase S9 prolyl oligopeptidase catalytic" evidence="1">
    <location>
        <begin position="422"/>
        <end position="629"/>
    </location>
</feature>
<comment type="caution">
    <text evidence="2">The sequence shown here is derived from an EMBL/GenBank/DDBJ whole genome shotgun (WGS) entry which is preliminary data.</text>
</comment>
<dbReference type="PANTHER" id="PTHR43056">
    <property type="entry name" value="PEPTIDASE S9 PROLYL OLIGOPEPTIDASE"/>
    <property type="match status" value="1"/>
</dbReference>
<dbReference type="OrthoDB" id="43744at2759"/>
<dbReference type="Gene3D" id="2.120.10.30">
    <property type="entry name" value="TolB, C-terminal domain"/>
    <property type="match status" value="1"/>
</dbReference>
<dbReference type="STRING" id="56484.A0A1Y2FK82"/>
<dbReference type="AlphaFoldDB" id="A0A1Y2FK82"/>
<sequence>MLRQATRMVTTAAYGKWKSPISIDLLTGSAVSVSEIKAHKQDLYYLESRPYEKGRTVLCKLSGETSVDLVEKDVNVRTRVHEYGGAPFAISPDGQIVYSNFADNRLYVLSDGQAKPLTAVDAVRRFARFEFHPTKPLLVAVCEDHTKPEPSQVETYLVTVDLDNGKIDKISGGSDFYSDPSFSPDGKTLVWREWQHTEMPWTQSNLYVASFSDMKKKLLLGGQGAVTQPRFIGDTLVFSSDKTGFQQLYKSSPPYEAYTALTDEIKGDFAGPDWVFGNTSFCAFGECVLAAHGDESAKQALSHIQVDGKRTLIEHSFLTIDALQTIGETIYCIGSTKEAKGIFAFTKEGAKSPKLVKSTLSVNIDSAYLSLAQPISCPSGDRMTHGWYYPPTSPDYYAPEGTLPPLLMRIHGGPTSSSPPETNLQISYWTSRGYAFFNLNYAGSTGHGRAYMQLLDKQWGVVDSEDAINAAQYLANEKLADSSKLAIDGGSAGGFTVLNVLCKSQVFAAGVSRYGVCEVSALALDTHKFESQYLFNLLGGTPDEIPEIYKERSALYHAGNIKSPVLVQQGTEDRVVPLNQAKLMVEAIQKNGGICELQVFEGEGHGFRGKDAQQASLERQTLFLEKYLKL</sequence>
<dbReference type="Pfam" id="PF00326">
    <property type="entry name" value="Peptidase_S9"/>
    <property type="match status" value="1"/>
</dbReference>
<dbReference type="GO" id="GO:0006508">
    <property type="term" value="P:proteolysis"/>
    <property type="evidence" value="ECO:0007669"/>
    <property type="project" value="InterPro"/>
</dbReference>
<dbReference type="InterPro" id="IPR011659">
    <property type="entry name" value="WD40"/>
</dbReference>
<dbReference type="EMBL" id="MCFI01000006">
    <property type="protein sequence ID" value="ORY84382.1"/>
    <property type="molecule type" value="Genomic_DNA"/>
</dbReference>
<dbReference type="InterPro" id="IPR011042">
    <property type="entry name" value="6-blade_b-propeller_TolB-like"/>
</dbReference>
<dbReference type="OMA" id="GYTTLCA"/>
<evidence type="ECO:0000313" key="3">
    <source>
        <dbReference type="Proteomes" id="UP000193685"/>
    </source>
</evidence>
<reference evidence="2 3" key="1">
    <citation type="submission" date="2016-07" db="EMBL/GenBank/DDBJ databases">
        <title>Pervasive Adenine N6-methylation of Active Genes in Fungi.</title>
        <authorList>
            <consortium name="DOE Joint Genome Institute"/>
            <person name="Mondo S.J."/>
            <person name="Dannebaum R.O."/>
            <person name="Kuo R.C."/>
            <person name="Labutti K."/>
            <person name="Haridas S."/>
            <person name="Kuo A."/>
            <person name="Salamov A."/>
            <person name="Ahrendt S.R."/>
            <person name="Lipzen A."/>
            <person name="Sullivan W."/>
            <person name="Andreopoulos W.B."/>
            <person name="Clum A."/>
            <person name="Lindquist E."/>
            <person name="Daum C."/>
            <person name="Ramamoorthy G.K."/>
            <person name="Gryganskyi A."/>
            <person name="Culley D."/>
            <person name="Magnuson J.K."/>
            <person name="James T.Y."/>
            <person name="O'Malley M.A."/>
            <person name="Stajich J.E."/>
            <person name="Spatafora J.W."/>
            <person name="Visel A."/>
            <person name="Grigoriev I.V."/>
        </authorList>
    </citation>
    <scope>NUCLEOTIDE SEQUENCE [LARGE SCALE GENOMIC DNA]</scope>
    <source>
        <strain evidence="2 3">12-1054</strain>
    </source>
</reference>
<dbReference type="InterPro" id="IPR050585">
    <property type="entry name" value="Xaa-Pro_dipeptidyl-ppase/CocE"/>
</dbReference>
<dbReference type="SUPFAM" id="SSF82171">
    <property type="entry name" value="DPP6 N-terminal domain-like"/>
    <property type="match status" value="1"/>
</dbReference>
<dbReference type="GO" id="GO:0008236">
    <property type="term" value="F:serine-type peptidase activity"/>
    <property type="evidence" value="ECO:0007669"/>
    <property type="project" value="InterPro"/>
</dbReference>
<evidence type="ECO:0000259" key="1">
    <source>
        <dbReference type="Pfam" id="PF00326"/>
    </source>
</evidence>
<keyword evidence="3" id="KW-1185">Reference proteome</keyword>
<gene>
    <name evidence="2" type="ORF">BCR37DRAFT_366210</name>
</gene>
<dbReference type="GeneID" id="63784873"/>
<name>A0A1Y2FK82_PROLT</name>
<accession>A0A1Y2FK82</accession>
<proteinExistence type="predicted"/>
<protein>
    <submittedName>
        <fullName evidence="2">Alpha/Beta hydrolase protein</fullName>
    </submittedName>
</protein>
<evidence type="ECO:0000313" key="2">
    <source>
        <dbReference type="EMBL" id="ORY84382.1"/>
    </source>
</evidence>
<dbReference type="PANTHER" id="PTHR43056:SF5">
    <property type="entry name" value="PEPTIDASE S9 PROLYL OLIGOPEPTIDASE CATALYTIC DOMAIN-CONTAINING PROTEIN"/>
    <property type="match status" value="1"/>
</dbReference>
<organism evidence="2 3">
    <name type="scientific">Protomyces lactucae-debilis</name>
    <dbReference type="NCBI Taxonomy" id="2754530"/>
    <lineage>
        <taxon>Eukaryota</taxon>
        <taxon>Fungi</taxon>
        <taxon>Dikarya</taxon>
        <taxon>Ascomycota</taxon>
        <taxon>Taphrinomycotina</taxon>
        <taxon>Taphrinomycetes</taxon>
        <taxon>Taphrinales</taxon>
        <taxon>Protomycetaceae</taxon>
        <taxon>Protomyces</taxon>
    </lineage>
</organism>